<dbReference type="EMBL" id="BARS01003548">
    <property type="protein sequence ID" value="GAF84103.1"/>
    <property type="molecule type" value="Genomic_DNA"/>
</dbReference>
<evidence type="ECO:0000313" key="2">
    <source>
        <dbReference type="EMBL" id="GAF84103.1"/>
    </source>
</evidence>
<protein>
    <submittedName>
        <fullName evidence="2">Uncharacterized protein</fullName>
    </submittedName>
</protein>
<organism evidence="2">
    <name type="scientific">marine sediment metagenome</name>
    <dbReference type="NCBI Taxonomy" id="412755"/>
    <lineage>
        <taxon>unclassified sequences</taxon>
        <taxon>metagenomes</taxon>
        <taxon>ecological metagenomes</taxon>
    </lineage>
</organism>
<gene>
    <name evidence="2" type="ORF">S01H1_06881</name>
</gene>
<sequence length="45" mass="5047">MKAKMKAIKKMNKKLGVAAAGTTSRNFARRYKKSKPGLPRILKTK</sequence>
<name>X0SSI1_9ZZZZ</name>
<comment type="caution">
    <text evidence="2">The sequence shown here is derived from an EMBL/GenBank/DDBJ whole genome shotgun (WGS) entry which is preliminary data.</text>
</comment>
<dbReference type="AlphaFoldDB" id="X0SSI1"/>
<accession>X0SSI1</accession>
<reference evidence="2" key="1">
    <citation type="journal article" date="2014" name="Front. Microbiol.">
        <title>High frequency of phylogenetically diverse reductive dehalogenase-homologous genes in deep subseafloor sedimentary metagenomes.</title>
        <authorList>
            <person name="Kawai M."/>
            <person name="Futagami T."/>
            <person name="Toyoda A."/>
            <person name="Takaki Y."/>
            <person name="Nishi S."/>
            <person name="Hori S."/>
            <person name="Arai W."/>
            <person name="Tsubouchi T."/>
            <person name="Morono Y."/>
            <person name="Uchiyama I."/>
            <person name="Ito T."/>
            <person name="Fujiyama A."/>
            <person name="Inagaki F."/>
            <person name="Takami H."/>
        </authorList>
    </citation>
    <scope>NUCLEOTIDE SEQUENCE</scope>
    <source>
        <strain evidence="2">Expedition CK06-06</strain>
    </source>
</reference>
<feature type="region of interest" description="Disordered" evidence="1">
    <location>
        <begin position="26"/>
        <end position="45"/>
    </location>
</feature>
<evidence type="ECO:0000256" key="1">
    <source>
        <dbReference type="SAM" id="MobiDB-lite"/>
    </source>
</evidence>
<proteinExistence type="predicted"/>